<dbReference type="RefSeq" id="WP_260991077.1">
    <property type="nucleotide sequence ID" value="NZ_JAODWD010000001.1"/>
</dbReference>
<evidence type="ECO:0008006" key="5">
    <source>
        <dbReference type="Google" id="ProtNLM"/>
    </source>
</evidence>
<comment type="caution">
    <text evidence="3">The sequence shown here is derived from an EMBL/GenBank/DDBJ whole genome shotgun (WGS) entry which is preliminary data.</text>
</comment>
<keyword evidence="2" id="KW-0732">Signal</keyword>
<evidence type="ECO:0000313" key="3">
    <source>
        <dbReference type="EMBL" id="MCT7656996.1"/>
    </source>
</evidence>
<dbReference type="Proteomes" id="UP001206639">
    <property type="component" value="Unassembled WGS sequence"/>
</dbReference>
<feature type="compositionally biased region" description="Low complexity" evidence="1">
    <location>
        <begin position="242"/>
        <end position="258"/>
    </location>
</feature>
<gene>
    <name evidence="3" type="ORF">N4S67_01015</name>
</gene>
<evidence type="ECO:0000256" key="1">
    <source>
        <dbReference type="SAM" id="MobiDB-lite"/>
    </source>
</evidence>
<feature type="chain" id="PRO_5046940025" description="PE family protein" evidence="2">
    <location>
        <begin position="27"/>
        <end position="315"/>
    </location>
</feature>
<feature type="region of interest" description="Disordered" evidence="1">
    <location>
        <begin position="191"/>
        <end position="315"/>
    </location>
</feature>
<feature type="signal peptide" evidence="2">
    <location>
        <begin position="1"/>
        <end position="26"/>
    </location>
</feature>
<protein>
    <recommendedName>
        <fullName evidence="5">PE family protein</fullName>
    </recommendedName>
</protein>
<evidence type="ECO:0000313" key="4">
    <source>
        <dbReference type="Proteomes" id="UP001206639"/>
    </source>
</evidence>
<evidence type="ECO:0000256" key="2">
    <source>
        <dbReference type="SAM" id="SignalP"/>
    </source>
</evidence>
<organism evidence="3 4">
    <name type="scientific">Mycobacterium deserti</name>
    <dbReference type="NCBI Taxonomy" id="2978347"/>
    <lineage>
        <taxon>Bacteria</taxon>
        <taxon>Bacillati</taxon>
        <taxon>Actinomycetota</taxon>
        <taxon>Actinomycetes</taxon>
        <taxon>Mycobacteriales</taxon>
        <taxon>Mycobacteriaceae</taxon>
        <taxon>Mycobacterium</taxon>
    </lineage>
</organism>
<dbReference type="EMBL" id="JAODWD010000001">
    <property type="protein sequence ID" value="MCT7656996.1"/>
    <property type="molecule type" value="Genomic_DNA"/>
</dbReference>
<accession>A0ABT2M4X1</accession>
<feature type="compositionally biased region" description="Acidic residues" evidence="1">
    <location>
        <begin position="207"/>
        <end position="241"/>
    </location>
</feature>
<keyword evidence="4" id="KW-1185">Reference proteome</keyword>
<proteinExistence type="predicted"/>
<sequence length="315" mass="33043">MKFFTRSLVAAGAALMTAGTVAIAQAEPIVLPAVAKSSVEVTSAERPMMLPHQSLQLAIAPNLANAIDNAYLAVEPWVQYGFELATAAVAWIPYVGWFSGQIMVLYDFGESIVASGVFNFTDVLRGDGGIIANLVDFGIDVGLAFVWLGLDELAQFVPLPPFCCYPPRPPVQGPFLAAETVGAPLADTMTATSLEETPSEIVKETATQDEDVTEQEILAEEESATDDGDLGEEPGEEDVTTEDVTQTTDTAGTVAAQGEIRDGLNAAENDEVDAGPTADPSENNLVTDARDTDSTAPKADVDADTDSASEGQPSP</sequence>
<reference evidence="4" key="1">
    <citation type="submission" date="2023-07" db="EMBL/GenBank/DDBJ databases">
        <authorList>
            <person name="Deng Y."/>
            <person name="Zhang Y.-Q."/>
        </authorList>
    </citation>
    <scope>NUCLEOTIDE SEQUENCE [LARGE SCALE GENOMIC DNA]</scope>
    <source>
        <strain evidence="4">CPCC 205710</strain>
    </source>
</reference>
<name>A0ABT2M4X1_9MYCO</name>